<dbReference type="GO" id="GO:0015360">
    <property type="term" value="F:acetate:proton symporter activity"/>
    <property type="evidence" value="ECO:0007669"/>
    <property type="project" value="TreeGrafter"/>
</dbReference>
<dbReference type="PANTHER" id="PTHR30178">
    <property type="entry name" value="INNER MEMBRANE PROTEIN YAAH"/>
    <property type="match status" value="1"/>
</dbReference>
<dbReference type="AlphaFoldDB" id="A0A941DBQ9"/>
<comment type="caution">
    <text evidence="2">The sequence shown here is derived from an EMBL/GenBank/DDBJ whole genome shotgun (WGS) entry which is preliminary data.</text>
</comment>
<sequence>MSDSTEQPYRIVLRPIANPLPIGMLALLVSTSSVAALQLGLVPTDQSQVVGRAVVALALALQLPGAYLGFQARDPAAGTGMAVLGSTWLVVGLTLAFGTPGEPAPGLGMLLLAAAAALIVPIAASIAKPVTVLVLGTSLVRFAVTGVAQLTGSAGWETAAGVLGLALGAVALYAAMAFELEDVHQRSVLPLGRTGPAHHAMEGGMREQLSGIENEAGVRQQL</sequence>
<dbReference type="EMBL" id="JAGSNF010000023">
    <property type="protein sequence ID" value="MBR7744753.1"/>
    <property type="molecule type" value="Genomic_DNA"/>
</dbReference>
<reference evidence="2" key="1">
    <citation type="submission" date="2021-04" db="EMBL/GenBank/DDBJ databases">
        <title>Phycicoccus avicenniae sp. nov., a novel endophytic actinomycetes isolated from branch of Avicennia mariana.</title>
        <authorList>
            <person name="Tuo L."/>
        </authorList>
    </citation>
    <scope>NUCLEOTIDE SEQUENCE</scope>
    <source>
        <strain evidence="2">BSK3Z-2</strain>
    </source>
</reference>
<feature type="transmembrane region" description="Helical" evidence="1">
    <location>
        <begin position="109"/>
        <end position="127"/>
    </location>
</feature>
<feature type="transmembrane region" description="Helical" evidence="1">
    <location>
        <begin position="159"/>
        <end position="178"/>
    </location>
</feature>
<feature type="transmembrane region" description="Helical" evidence="1">
    <location>
        <begin position="49"/>
        <end position="70"/>
    </location>
</feature>
<feature type="transmembrane region" description="Helical" evidence="1">
    <location>
        <begin position="20"/>
        <end position="42"/>
    </location>
</feature>
<evidence type="ECO:0000313" key="2">
    <source>
        <dbReference type="EMBL" id="MBR7744753.1"/>
    </source>
</evidence>
<evidence type="ECO:0000313" key="3">
    <source>
        <dbReference type="Proteomes" id="UP000677016"/>
    </source>
</evidence>
<feature type="transmembrane region" description="Helical" evidence="1">
    <location>
        <begin position="76"/>
        <end position="97"/>
    </location>
</feature>
<dbReference type="InterPro" id="IPR047623">
    <property type="entry name" value="SatP"/>
</dbReference>
<evidence type="ECO:0000256" key="1">
    <source>
        <dbReference type="SAM" id="Phobius"/>
    </source>
</evidence>
<dbReference type="Proteomes" id="UP000677016">
    <property type="component" value="Unassembled WGS sequence"/>
</dbReference>
<keyword evidence="3" id="KW-1185">Reference proteome</keyword>
<protein>
    <submittedName>
        <fullName evidence="2">Uncharacterized protein</fullName>
    </submittedName>
</protein>
<dbReference type="RefSeq" id="WP_211604274.1">
    <property type="nucleotide sequence ID" value="NZ_JAGSNF010000023.1"/>
</dbReference>
<dbReference type="GO" id="GO:0071422">
    <property type="term" value="P:succinate transmembrane transport"/>
    <property type="evidence" value="ECO:0007669"/>
    <property type="project" value="TreeGrafter"/>
</dbReference>
<keyword evidence="1" id="KW-1133">Transmembrane helix</keyword>
<keyword evidence="1" id="KW-0812">Transmembrane</keyword>
<proteinExistence type="predicted"/>
<keyword evidence="1" id="KW-0472">Membrane</keyword>
<organism evidence="2 3">
    <name type="scientific">Phycicoccus avicenniae</name>
    <dbReference type="NCBI Taxonomy" id="2828860"/>
    <lineage>
        <taxon>Bacteria</taxon>
        <taxon>Bacillati</taxon>
        <taxon>Actinomycetota</taxon>
        <taxon>Actinomycetes</taxon>
        <taxon>Micrococcales</taxon>
        <taxon>Intrasporangiaceae</taxon>
        <taxon>Phycicoccus</taxon>
    </lineage>
</organism>
<dbReference type="PANTHER" id="PTHR30178:SF3">
    <property type="entry name" value="SUCCINATE-ACETATE_PROTON SYMPORTER SATP"/>
    <property type="match status" value="1"/>
</dbReference>
<gene>
    <name evidence="2" type="ORF">KC207_15760</name>
</gene>
<name>A0A941DBQ9_9MICO</name>
<accession>A0A941DBQ9</accession>
<dbReference type="GO" id="GO:0005886">
    <property type="term" value="C:plasma membrane"/>
    <property type="evidence" value="ECO:0007669"/>
    <property type="project" value="TreeGrafter"/>
</dbReference>